<dbReference type="PANTHER" id="PTHR17224:SF1">
    <property type="entry name" value="PEPTIDYL-TRNA HYDROLASE"/>
    <property type="match status" value="1"/>
</dbReference>
<evidence type="ECO:0000256" key="2">
    <source>
        <dbReference type="ARBA" id="ARBA00022555"/>
    </source>
</evidence>
<dbReference type="EC" id="3.1.1.29" evidence="1 7"/>
<comment type="caution">
    <text evidence="10">The sequence shown here is derived from an EMBL/GenBank/DDBJ whole genome shotgun (WGS) entry which is preliminary data.</text>
</comment>
<name>A0ABS5VK89_9MICO</name>
<organism evidence="10 11">
    <name type="scientific">Curtobacterium aurantiacum</name>
    <dbReference type="NCBI Taxonomy" id="3236919"/>
    <lineage>
        <taxon>Bacteria</taxon>
        <taxon>Bacillati</taxon>
        <taxon>Actinomycetota</taxon>
        <taxon>Actinomycetes</taxon>
        <taxon>Micrococcales</taxon>
        <taxon>Microbacteriaceae</taxon>
        <taxon>Curtobacterium</taxon>
    </lineage>
</organism>
<feature type="binding site" evidence="7">
    <location>
        <position position="18"/>
    </location>
    <ligand>
        <name>tRNA</name>
        <dbReference type="ChEBI" id="CHEBI:17843"/>
    </ligand>
</feature>
<dbReference type="GO" id="GO:0004045">
    <property type="term" value="F:peptidyl-tRNA hydrolase activity"/>
    <property type="evidence" value="ECO:0007669"/>
    <property type="project" value="UniProtKB-EC"/>
</dbReference>
<evidence type="ECO:0000256" key="5">
    <source>
        <dbReference type="ARBA" id="ARBA00038063"/>
    </source>
</evidence>
<evidence type="ECO:0000256" key="3">
    <source>
        <dbReference type="ARBA" id="ARBA00022801"/>
    </source>
</evidence>
<evidence type="ECO:0000256" key="1">
    <source>
        <dbReference type="ARBA" id="ARBA00013260"/>
    </source>
</evidence>
<evidence type="ECO:0000256" key="8">
    <source>
        <dbReference type="RuleBase" id="RU000673"/>
    </source>
</evidence>
<dbReference type="PROSITE" id="PS01196">
    <property type="entry name" value="PEPT_TRNA_HYDROL_2"/>
    <property type="match status" value="1"/>
</dbReference>
<dbReference type="HAMAP" id="MF_00083">
    <property type="entry name" value="Pept_tRNA_hydro_bact"/>
    <property type="match status" value="1"/>
</dbReference>
<gene>
    <name evidence="7 10" type="primary">pth</name>
    <name evidence="10" type="ORF">KK097_15965</name>
</gene>
<keyword evidence="7" id="KW-0963">Cytoplasm</keyword>
<comment type="function">
    <text evidence="7">Hydrolyzes ribosome-free peptidyl-tRNAs (with 1 or more amino acids incorporated), which drop off the ribosome during protein synthesis, or as a result of ribosome stalling.</text>
</comment>
<accession>A0ABS5VK89</accession>
<dbReference type="Proteomes" id="UP001519641">
    <property type="component" value="Unassembled WGS sequence"/>
</dbReference>
<dbReference type="SUPFAM" id="SSF53178">
    <property type="entry name" value="Peptidyl-tRNA hydrolase-like"/>
    <property type="match status" value="1"/>
</dbReference>
<dbReference type="InterPro" id="IPR018171">
    <property type="entry name" value="Pept_tRNA_hydro_CS"/>
</dbReference>
<feature type="binding site" evidence="7">
    <location>
        <position position="72"/>
    </location>
    <ligand>
        <name>tRNA</name>
        <dbReference type="ChEBI" id="CHEBI:17843"/>
    </ligand>
</feature>
<comment type="catalytic activity">
    <reaction evidence="7 8">
        <text>an N-acyl-L-alpha-aminoacyl-tRNA + H2O = an N-acyl-L-amino acid + a tRNA + H(+)</text>
        <dbReference type="Rhea" id="RHEA:54448"/>
        <dbReference type="Rhea" id="RHEA-COMP:10123"/>
        <dbReference type="Rhea" id="RHEA-COMP:13883"/>
        <dbReference type="ChEBI" id="CHEBI:15377"/>
        <dbReference type="ChEBI" id="CHEBI:15378"/>
        <dbReference type="ChEBI" id="CHEBI:59874"/>
        <dbReference type="ChEBI" id="CHEBI:78442"/>
        <dbReference type="ChEBI" id="CHEBI:138191"/>
        <dbReference type="EC" id="3.1.1.29"/>
    </reaction>
</comment>
<dbReference type="PANTHER" id="PTHR17224">
    <property type="entry name" value="PEPTIDYL-TRNA HYDROLASE"/>
    <property type="match status" value="1"/>
</dbReference>
<dbReference type="Pfam" id="PF01195">
    <property type="entry name" value="Pept_tRNA_hydro"/>
    <property type="match status" value="1"/>
</dbReference>
<evidence type="ECO:0000256" key="9">
    <source>
        <dbReference type="RuleBase" id="RU004320"/>
    </source>
</evidence>
<evidence type="ECO:0000256" key="4">
    <source>
        <dbReference type="ARBA" id="ARBA00022884"/>
    </source>
</evidence>
<sequence>MTGNTLVVVGLGNPGPGYAGNRHNVGQMVLDELVSRMGATFKKHKTPNQVAEGRLVPGGTRLVLAKPGSFMNTSGGPVSSVLGFYSATPADLVVVHDELDLPFDTVRLKGSGGHGGHNGLRDIIKATGTNEFMRVRVGIGRPPGRQDPADYVLRDFSAAEKKTLPILLADAADAVEAIAEVGLLAAQQRVHAPS</sequence>
<feature type="site" description="Discriminates between blocked and unblocked aminoacyl-tRNA" evidence="7">
    <location>
        <position position="13"/>
    </location>
</feature>
<dbReference type="Gene3D" id="3.40.50.1470">
    <property type="entry name" value="Peptidyl-tRNA hydrolase"/>
    <property type="match status" value="1"/>
</dbReference>
<dbReference type="CDD" id="cd00462">
    <property type="entry name" value="PTH"/>
    <property type="match status" value="1"/>
</dbReference>
<keyword evidence="2 7" id="KW-0820">tRNA-binding</keyword>
<evidence type="ECO:0000256" key="6">
    <source>
        <dbReference type="ARBA" id="ARBA00050038"/>
    </source>
</evidence>
<feature type="binding site" evidence="7">
    <location>
        <position position="118"/>
    </location>
    <ligand>
        <name>tRNA</name>
        <dbReference type="ChEBI" id="CHEBI:17843"/>
    </ligand>
</feature>
<comment type="function">
    <text evidence="7">Catalyzes the release of premature peptidyl moieties from peptidyl-tRNA molecules trapped in stalled 50S ribosomal subunits, and thus maintains levels of free tRNAs and 50S ribosomes.</text>
</comment>
<comment type="subcellular location">
    <subcellularLocation>
        <location evidence="7">Cytoplasm</location>
    </subcellularLocation>
</comment>
<keyword evidence="4 7" id="KW-0694">RNA-binding</keyword>
<feature type="site" description="Stabilizes the basic form of H active site to accept a proton" evidence="7">
    <location>
        <position position="97"/>
    </location>
</feature>
<keyword evidence="3 7" id="KW-0378">Hydrolase</keyword>
<dbReference type="EMBL" id="JAHEWS010000031">
    <property type="protein sequence ID" value="MBT1589311.1"/>
    <property type="molecule type" value="Genomic_DNA"/>
</dbReference>
<evidence type="ECO:0000313" key="10">
    <source>
        <dbReference type="EMBL" id="MBT1589311.1"/>
    </source>
</evidence>
<proteinExistence type="inferred from homology"/>
<dbReference type="PROSITE" id="PS01195">
    <property type="entry name" value="PEPT_TRNA_HYDROL_1"/>
    <property type="match status" value="1"/>
</dbReference>
<reference evidence="10 11" key="1">
    <citation type="submission" date="2021-05" db="EMBL/GenBank/DDBJ databases">
        <title>Whole genome sequence of Curtobacterium flaccumfaciens pv. flaccumfaciens strain CFBP 8819.</title>
        <authorList>
            <person name="Osdaghi E."/>
            <person name="Taghouti G."/>
            <person name="Portier P."/>
            <person name="Fazliarab A."/>
            <person name="Taghavi S.M."/>
            <person name="Briand M."/>
            <person name="Le-Saux M."/>
            <person name="Jacques M.-A."/>
        </authorList>
    </citation>
    <scope>NUCLEOTIDE SEQUENCE [LARGE SCALE GENOMIC DNA]</scope>
    <source>
        <strain evidence="10 11">CFBP 8819</strain>
    </source>
</reference>
<evidence type="ECO:0000313" key="11">
    <source>
        <dbReference type="Proteomes" id="UP001519641"/>
    </source>
</evidence>
<keyword evidence="11" id="KW-1185">Reference proteome</keyword>
<feature type="binding site" evidence="7">
    <location>
        <position position="70"/>
    </location>
    <ligand>
        <name>tRNA</name>
        <dbReference type="ChEBI" id="CHEBI:17843"/>
    </ligand>
</feature>
<comment type="similarity">
    <text evidence="5 7 9">Belongs to the PTH family.</text>
</comment>
<comment type="subunit">
    <text evidence="7">Monomer.</text>
</comment>
<evidence type="ECO:0000256" key="7">
    <source>
        <dbReference type="HAMAP-Rule" id="MF_00083"/>
    </source>
</evidence>
<dbReference type="NCBIfam" id="TIGR00447">
    <property type="entry name" value="pth"/>
    <property type="match status" value="1"/>
</dbReference>
<protein>
    <recommendedName>
        <fullName evidence="6 7">Peptidyl-tRNA hydrolase</fullName>
        <shortName evidence="7">Pth</shortName>
        <ecNumber evidence="1 7">3.1.1.29</ecNumber>
    </recommendedName>
</protein>
<dbReference type="RefSeq" id="WP_214545409.1">
    <property type="nucleotide sequence ID" value="NZ_JAHEWS010000031.1"/>
</dbReference>
<dbReference type="InterPro" id="IPR036416">
    <property type="entry name" value="Pept_tRNA_hydro_sf"/>
</dbReference>
<dbReference type="InterPro" id="IPR001328">
    <property type="entry name" value="Pept_tRNA_hydro"/>
</dbReference>
<feature type="active site" description="Proton acceptor" evidence="7">
    <location>
        <position position="23"/>
    </location>
</feature>